<keyword evidence="1" id="KW-0472">Membrane</keyword>
<dbReference type="KEGG" id="srn:A4G23_01683"/>
<reference evidence="3 4" key="1">
    <citation type="submission" date="2016-09" db="EMBL/GenBank/DDBJ databases">
        <title>Streptomyces rubrolavendulae MJM4426 Genome sequencing and assembly.</title>
        <authorList>
            <person name="Kim J.-G."/>
        </authorList>
    </citation>
    <scope>NUCLEOTIDE SEQUENCE [LARGE SCALE GENOMIC DNA]</scope>
    <source>
        <strain evidence="3 4">MJM4426</strain>
    </source>
</reference>
<dbReference type="PATRIC" id="fig|285473.5.peg.1745"/>
<feature type="domain" description="YdbS-like PH" evidence="2">
    <location>
        <begin position="86"/>
        <end position="159"/>
    </location>
</feature>
<evidence type="ECO:0000313" key="3">
    <source>
        <dbReference type="EMBL" id="AOT58862.1"/>
    </source>
</evidence>
<accession>A0A1D8G088</accession>
<keyword evidence="1" id="KW-0812">Transmembrane</keyword>
<evidence type="ECO:0000259" key="2">
    <source>
        <dbReference type="Pfam" id="PF03703"/>
    </source>
</evidence>
<protein>
    <submittedName>
        <fullName evidence="3">Bacterial membrane flanked domain protein</fullName>
    </submittedName>
</protein>
<keyword evidence="1" id="KW-1133">Transmembrane helix</keyword>
<dbReference type="PANTHER" id="PTHR34473:SF3">
    <property type="entry name" value="TRANSMEMBRANE PROTEIN-RELATED"/>
    <property type="match status" value="1"/>
</dbReference>
<dbReference type="STRING" id="285473.A4G23_01683"/>
<dbReference type="Proteomes" id="UP000095349">
    <property type="component" value="Chromosome"/>
</dbReference>
<dbReference type="AlphaFoldDB" id="A0A1D8G088"/>
<dbReference type="Pfam" id="PF03703">
    <property type="entry name" value="bPH_2"/>
    <property type="match status" value="1"/>
</dbReference>
<dbReference type="RefSeq" id="WP_079140061.1">
    <property type="nucleotide sequence ID" value="NZ_CP017316.1"/>
</dbReference>
<dbReference type="InterPro" id="IPR005182">
    <property type="entry name" value="YdbS-like_PH"/>
</dbReference>
<dbReference type="PANTHER" id="PTHR34473">
    <property type="entry name" value="UPF0699 TRANSMEMBRANE PROTEIN YDBS"/>
    <property type="match status" value="1"/>
</dbReference>
<dbReference type="OrthoDB" id="3730669at2"/>
<gene>
    <name evidence="3" type="ORF">A4G23_01683</name>
</gene>
<evidence type="ECO:0000313" key="4">
    <source>
        <dbReference type="Proteomes" id="UP000095349"/>
    </source>
</evidence>
<sequence>MSLHSTPRLRPPRHRVDPLARRWWAVQALLTVSGPMLLTALALGLLSALFFPGALPWLAPLLLVTLVAPALGYLLLMPRRRCATHAWELGTHAVYAAGGWIWQRRRIGPLSQVQTVDTLRGPIQRRYGLATLTVTTASTAGAVEIAGLAEADAEELSRLIGRAASDARTAPASLAAPVGGIGEAAPGGAA</sequence>
<organism evidence="3 4">
    <name type="scientific">Streptomyces rubrolavendulae</name>
    <dbReference type="NCBI Taxonomy" id="285473"/>
    <lineage>
        <taxon>Bacteria</taxon>
        <taxon>Bacillati</taxon>
        <taxon>Actinomycetota</taxon>
        <taxon>Actinomycetes</taxon>
        <taxon>Kitasatosporales</taxon>
        <taxon>Streptomycetaceae</taxon>
        <taxon>Streptomyces</taxon>
    </lineage>
</organism>
<dbReference type="GeneID" id="33065045"/>
<proteinExistence type="predicted"/>
<name>A0A1D8G088_9ACTN</name>
<evidence type="ECO:0000256" key="1">
    <source>
        <dbReference type="SAM" id="Phobius"/>
    </source>
</evidence>
<feature type="transmembrane region" description="Helical" evidence="1">
    <location>
        <begin position="23"/>
        <end position="51"/>
    </location>
</feature>
<feature type="transmembrane region" description="Helical" evidence="1">
    <location>
        <begin position="57"/>
        <end position="76"/>
    </location>
</feature>
<keyword evidence="4" id="KW-1185">Reference proteome</keyword>
<dbReference type="EMBL" id="CP017316">
    <property type="protein sequence ID" value="AOT58862.1"/>
    <property type="molecule type" value="Genomic_DNA"/>
</dbReference>